<proteinExistence type="predicted"/>
<dbReference type="AlphaFoldDB" id="A0A814JD01"/>
<evidence type="ECO:0000313" key="2">
    <source>
        <dbReference type="Proteomes" id="UP000663879"/>
    </source>
</evidence>
<dbReference type="Proteomes" id="UP000663879">
    <property type="component" value="Unassembled WGS sequence"/>
</dbReference>
<sequence>MDLNRDEIDWSTMHNRIIPKEKLISLEQFYNLTLIENNNNNNNIIPTKTETPDENNKSLEIHEIDRDEINLNVSNNNDQLSSSISKQSNLRVDHFKFINNSKAKLSSFRKKLNQHGLNNTPPNLNPKLSYSFSNRDDKKPVLQIQNHNLIFMTPKDQMTESKQQQQTSKIVKNKIFTIQTEFQNEDESKKQSNTKLTYLKRYVANFSKNGQTQFPDGYWGNNPNNENITKPKISNTPNNNTVNSSLSINQEKPTPTNMFGNYIPFNPNQASLNPSLKDRELSIIDLQLPIRNSNQSGSYVSKLKKFPNDLSDSHDEVSLTSNLSRMKNLKNSQSVLIESLDCSNVASRTNNESNEITNDFGHLTNAISEIDDLIKHKKIDRSNTFLSKYLTNQQKKKLNNSSSNGKLYEANFNLNKLPSFKSSQNLVNSNLSSVVLNKATSNTDIVVNSSLNNLSSNSLLIKRLKF</sequence>
<evidence type="ECO:0000313" key="1">
    <source>
        <dbReference type="EMBL" id="CAF1036384.1"/>
    </source>
</evidence>
<comment type="caution">
    <text evidence="1">The sequence shown here is derived from an EMBL/GenBank/DDBJ whole genome shotgun (WGS) entry which is preliminary data.</text>
</comment>
<name>A0A814JD01_9BILA</name>
<keyword evidence="2" id="KW-1185">Reference proteome</keyword>
<dbReference type="EMBL" id="CAJNOC010004885">
    <property type="protein sequence ID" value="CAF1036384.1"/>
    <property type="molecule type" value="Genomic_DNA"/>
</dbReference>
<organism evidence="1 2">
    <name type="scientific">Brachionus calyciflorus</name>
    <dbReference type="NCBI Taxonomy" id="104777"/>
    <lineage>
        <taxon>Eukaryota</taxon>
        <taxon>Metazoa</taxon>
        <taxon>Spiralia</taxon>
        <taxon>Gnathifera</taxon>
        <taxon>Rotifera</taxon>
        <taxon>Eurotatoria</taxon>
        <taxon>Monogononta</taxon>
        <taxon>Pseudotrocha</taxon>
        <taxon>Ploima</taxon>
        <taxon>Brachionidae</taxon>
        <taxon>Brachionus</taxon>
    </lineage>
</organism>
<dbReference type="OrthoDB" id="10556811at2759"/>
<accession>A0A814JD01</accession>
<protein>
    <submittedName>
        <fullName evidence="1">Uncharacterized protein</fullName>
    </submittedName>
</protein>
<reference evidence="1" key="1">
    <citation type="submission" date="2021-02" db="EMBL/GenBank/DDBJ databases">
        <authorList>
            <person name="Nowell W R."/>
        </authorList>
    </citation>
    <scope>NUCLEOTIDE SEQUENCE</scope>
    <source>
        <strain evidence="1">Ploen Becks lab</strain>
    </source>
</reference>
<gene>
    <name evidence="1" type="ORF">OXX778_LOCUS18133</name>
</gene>